<dbReference type="InParanoid" id="K1PYY7"/>
<gene>
    <name evidence="1" type="ORF">CGI_10017940</name>
</gene>
<dbReference type="AlphaFoldDB" id="K1PYY7"/>
<dbReference type="EMBL" id="JH816320">
    <property type="protein sequence ID" value="EKC26858.1"/>
    <property type="molecule type" value="Genomic_DNA"/>
</dbReference>
<organism evidence="1">
    <name type="scientific">Magallana gigas</name>
    <name type="common">Pacific oyster</name>
    <name type="synonym">Crassostrea gigas</name>
    <dbReference type="NCBI Taxonomy" id="29159"/>
    <lineage>
        <taxon>Eukaryota</taxon>
        <taxon>Metazoa</taxon>
        <taxon>Spiralia</taxon>
        <taxon>Lophotrochozoa</taxon>
        <taxon>Mollusca</taxon>
        <taxon>Bivalvia</taxon>
        <taxon>Autobranchia</taxon>
        <taxon>Pteriomorphia</taxon>
        <taxon>Ostreida</taxon>
        <taxon>Ostreoidea</taxon>
        <taxon>Ostreidae</taxon>
        <taxon>Magallana</taxon>
    </lineage>
</organism>
<reference evidence="1" key="1">
    <citation type="journal article" date="2012" name="Nature">
        <title>The oyster genome reveals stress adaptation and complexity of shell formation.</title>
        <authorList>
            <person name="Zhang G."/>
            <person name="Fang X."/>
            <person name="Guo X."/>
            <person name="Li L."/>
            <person name="Luo R."/>
            <person name="Xu F."/>
            <person name="Yang P."/>
            <person name="Zhang L."/>
            <person name="Wang X."/>
            <person name="Qi H."/>
            <person name="Xiong Z."/>
            <person name="Que H."/>
            <person name="Xie Y."/>
            <person name="Holland P.W."/>
            <person name="Paps J."/>
            <person name="Zhu Y."/>
            <person name="Wu F."/>
            <person name="Chen Y."/>
            <person name="Wang J."/>
            <person name="Peng C."/>
            <person name="Meng J."/>
            <person name="Yang L."/>
            <person name="Liu J."/>
            <person name="Wen B."/>
            <person name="Zhang N."/>
            <person name="Huang Z."/>
            <person name="Zhu Q."/>
            <person name="Feng Y."/>
            <person name="Mount A."/>
            <person name="Hedgecock D."/>
            <person name="Xu Z."/>
            <person name="Liu Y."/>
            <person name="Domazet-Loso T."/>
            <person name="Du Y."/>
            <person name="Sun X."/>
            <person name="Zhang S."/>
            <person name="Liu B."/>
            <person name="Cheng P."/>
            <person name="Jiang X."/>
            <person name="Li J."/>
            <person name="Fan D."/>
            <person name="Wang W."/>
            <person name="Fu W."/>
            <person name="Wang T."/>
            <person name="Wang B."/>
            <person name="Zhang J."/>
            <person name="Peng Z."/>
            <person name="Li Y."/>
            <person name="Li N."/>
            <person name="Wang J."/>
            <person name="Chen M."/>
            <person name="He Y."/>
            <person name="Tan F."/>
            <person name="Song X."/>
            <person name="Zheng Q."/>
            <person name="Huang R."/>
            <person name="Yang H."/>
            <person name="Du X."/>
            <person name="Chen L."/>
            <person name="Yang M."/>
            <person name="Gaffney P.M."/>
            <person name="Wang S."/>
            <person name="Luo L."/>
            <person name="She Z."/>
            <person name="Ming Y."/>
            <person name="Huang W."/>
            <person name="Zhang S."/>
            <person name="Huang B."/>
            <person name="Zhang Y."/>
            <person name="Qu T."/>
            <person name="Ni P."/>
            <person name="Miao G."/>
            <person name="Wang J."/>
            <person name="Wang Q."/>
            <person name="Steinberg C.E."/>
            <person name="Wang H."/>
            <person name="Li N."/>
            <person name="Qian L."/>
            <person name="Zhang G."/>
            <person name="Li Y."/>
            <person name="Yang H."/>
            <person name="Liu X."/>
            <person name="Wang J."/>
            <person name="Yin Y."/>
            <person name="Wang J."/>
        </authorList>
    </citation>
    <scope>NUCLEOTIDE SEQUENCE [LARGE SCALE GENOMIC DNA]</scope>
    <source>
        <strain evidence="1">05x7-T-G4-1.051#20</strain>
    </source>
</reference>
<evidence type="ECO:0000313" key="1">
    <source>
        <dbReference type="EMBL" id="EKC26858.1"/>
    </source>
</evidence>
<sequence length="114" mass="13193">MQNMTFNIFASFKMESFSAEIHIDTTLSQAALDELQVLVHHDRGLYVPDLLRDISWEILGICQQIIGNLQAALYSYQQSLTQHPYNRIQTATQKRIQDIVQSTQHQYVEDLPLD</sequence>
<protein>
    <submittedName>
        <fullName evidence="1">Uncharacterized protein</fullName>
    </submittedName>
</protein>
<proteinExistence type="predicted"/>
<name>K1PYY7_MAGGI</name>
<accession>K1PYY7</accession>
<dbReference type="HOGENOM" id="CLU_2123408_0_0_1"/>